<keyword evidence="2" id="KW-0975">Bacterial flagellum</keyword>
<dbReference type="PANTHER" id="PTHR30435">
    <property type="entry name" value="FLAGELLAR PROTEIN"/>
    <property type="match status" value="1"/>
</dbReference>
<dbReference type="RefSeq" id="WP_132243408.1">
    <property type="nucleotide sequence ID" value="NZ_SLWV01000004.1"/>
</dbReference>
<dbReference type="Pfam" id="PF00460">
    <property type="entry name" value="Flg_bb_rod"/>
    <property type="match status" value="1"/>
</dbReference>
<evidence type="ECO:0000313" key="6">
    <source>
        <dbReference type="EMBL" id="TCO78812.1"/>
    </source>
</evidence>
<reference evidence="6 7" key="1">
    <citation type="submission" date="2019-03" db="EMBL/GenBank/DDBJ databases">
        <title>Genomic Encyclopedia of Type Strains, Phase IV (KMG-IV): sequencing the most valuable type-strain genomes for metagenomic binning, comparative biology and taxonomic classification.</title>
        <authorList>
            <person name="Goeker M."/>
        </authorList>
    </citation>
    <scope>NUCLEOTIDE SEQUENCE [LARGE SCALE GENOMIC DNA]</scope>
    <source>
        <strain evidence="6 7">DSM 102940</strain>
    </source>
</reference>
<dbReference type="PANTHER" id="PTHR30435:SF19">
    <property type="entry name" value="FLAGELLAR BASAL-BODY ROD PROTEIN FLGG"/>
    <property type="match status" value="1"/>
</dbReference>
<evidence type="ECO:0000259" key="5">
    <source>
        <dbReference type="Pfam" id="PF22692"/>
    </source>
</evidence>
<dbReference type="InterPro" id="IPR019776">
    <property type="entry name" value="Flagellar_basal_body_rod_CS"/>
</dbReference>
<comment type="subcellular location">
    <subcellularLocation>
        <location evidence="2">Bacterial flagellum basal body</location>
    </subcellularLocation>
</comment>
<dbReference type="GO" id="GO:0071978">
    <property type="term" value="P:bacterial-type flagellum-dependent swarming motility"/>
    <property type="evidence" value="ECO:0007669"/>
    <property type="project" value="TreeGrafter"/>
</dbReference>
<dbReference type="InterPro" id="IPR037925">
    <property type="entry name" value="FlgE/F/G-like"/>
</dbReference>
<evidence type="ECO:0000256" key="2">
    <source>
        <dbReference type="RuleBase" id="RU362116"/>
    </source>
</evidence>
<keyword evidence="7" id="KW-1185">Reference proteome</keyword>
<dbReference type="SUPFAM" id="SSF117143">
    <property type="entry name" value="Flagellar hook protein flgE"/>
    <property type="match status" value="1"/>
</dbReference>
<dbReference type="EMBL" id="SLWV01000004">
    <property type="protein sequence ID" value="TCO78812.1"/>
    <property type="molecule type" value="Genomic_DNA"/>
</dbReference>
<dbReference type="Pfam" id="PF22692">
    <property type="entry name" value="LlgE_F_G_D1"/>
    <property type="match status" value="1"/>
</dbReference>
<dbReference type="InterPro" id="IPR020013">
    <property type="entry name" value="Flagellar_FlgE/F/G"/>
</dbReference>
<gene>
    <name evidence="6" type="ORF">EV214_104199</name>
</gene>
<dbReference type="Pfam" id="PF06429">
    <property type="entry name" value="Flg_bbr_C"/>
    <property type="match status" value="1"/>
</dbReference>
<evidence type="ECO:0000256" key="1">
    <source>
        <dbReference type="ARBA" id="ARBA00009677"/>
    </source>
</evidence>
<accession>A0A4R2KZZ1</accession>
<dbReference type="Proteomes" id="UP000294919">
    <property type="component" value="Unassembled WGS sequence"/>
</dbReference>
<keyword evidence="6" id="KW-0282">Flagellum</keyword>
<comment type="caution">
    <text evidence="6">The sequence shown here is derived from an EMBL/GenBank/DDBJ whole genome shotgun (WGS) entry which is preliminary data.</text>
</comment>
<dbReference type="InterPro" id="IPR053967">
    <property type="entry name" value="LlgE_F_G-like_D1"/>
</dbReference>
<organism evidence="6 7">
    <name type="scientific">Marinisporobacter balticus</name>
    <dbReference type="NCBI Taxonomy" id="2018667"/>
    <lineage>
        <taxon>Bacteria</taxon>
        <taxon>Bacillati</taxon>
        <taxon>Bacillota</taxon>
        <taxon>Clostridia</taxon>
        <taxon>Peptostreptococcales</taxon>
        <taxon>Thermotaleaceae</taxon>
        <taxon>Marinisporobacter</taxon>
    </lineage>
</organism>
<evidence type="ECO:0000259" key="4">
    <source>
        <dbReference type="Pfam" id="PF06429"/>
    </source>
</evidence>
<feature type="domain" description="Flagellar basal-body/hook protein C-terminal" evidence="4">
    <location>
        <begin position="308"/>
        <end position="352"/>
    </location>
</feature>
<protein>
    <submittedName>
        <fullName evidence="6">Flagellar basal-body rod protein FlgG</fullName>
    </submittedName>
</protein>
<evidence type="ECO:0000259" key="3">
    <source>
        <dbReference type="Pfam" id="PF00460"/>
    </source>
</evidence>
<dbReference type="InterPro" id="IPR010930">
    <property type="entry name" value="Flg_bb/hook_C_dom"/>
</dbReference>
<dbReference type="OrthoDB" id="9800375at2"/>
<feature type="domain" description="Flagellar basal body rod protein N-terminal" evidence="3">
    <location>
        <begin position="5"/>
        <end position="35"/>
    </location>
</feature>
<comment type="similarity">
    <text evidence="1 2">Belongs to the flagella basal body rod proteins family.</text>
</comment>
<feature type="domain" description="Flagellar hook protein FlgE/F/G-like D1" evidence="5">
    <location>
        <begin position="200"/>
        <end position="262"/>
    </location>
</feature>
<dbReference type="InterPro" id="IPR001444">
    <property type="entry name" value="Flag_bb_rod_N"/>
</dbReference>
<dbReference type="AlphaFoldDB" id="A0A4R2KZZ1"/>
<keyword evidence="6" id="KW-0966">Cell projection</keyword>
<dbReference type="GO" id="GO:0009425">
    <property type="term" value="C:bacterial-type flagellum basal body"/>
    <property type="evidence" value="ECO:0007669"/>
    <property type="project" value="UniProtKB-SubCell"/>
</dbReference>
<dbReference type="PROSITE" id="PS00588">
    <property type="entry name" value="FLAGELLA_BB_ROD"/>
    <property type="match status" value="1"/>
</dbReference>
<name>A0A4R2KZZ1_9FIRM</name>
<keyword evidence="6" id="KW-0969">Cilium</keyword>
<evidence type="ECO:0000313" key="7">
    <source>
        <dbReference type="Proteomes" id="UP000294919"/>
    </source>
</evidence>
<proteinExistence type="inferred from homology"/>
<sequence length="357" mass="39615">MLRGLYTATSAMQTNNRKLDVVTNNIANINTVGYKKDLVVSESFPETLIKKINAPMDFSNTELFKGVEVKNENGLYEINTTAGFFRVKTPNGNSYQKGLKFTVNEDGYLSTYNKHINGEIDTKAGYLVLGNRGPIRAGDGALEVNDRGQVLVDGNIVDNLVMPVPPNVIGTLNSGVRLDQVYVNYGQGQLYQTSNNLDLAIKGNGFFQVQTPDGIQYTRDGSFQINSKKELVTLDGYNVMGEDGPITIEGSDIAINELGEIIVDEQYWDTIKSVDLENMKDLRKEASNMYRMTEGTEAKEKPFTGIIQQGFLEKSNVDAVKEMVEMMSIFRNYETGQKLVKAYDDTLGKAVNDIGRV</sequence>
<dbReference type="NCBIfam" id="TIGR03506">
    <property type="entry name" value="FlgEFG_subfam"/>
    <property type="match status" value="1"/>
</dbReference>